<evidence type="ECO:0000256" key="3">
    <source>
        <dbReference type="ARBA" id="ARBA00023242"/>
    </source>
</evidence>
<feature type="compositionally biased region" description="Basic and acidic residues" evidence="4">
    <location>
        <begin position="112"/>
        <end position="122"/>
    </location>
</feature>
<feature type="domain" description="WW" evidence="5">
    <location>
        <begin position="82"/>
        <end position="115"/>
    </location>
</feature>
<proteinExistence type="predicted"/>
<dbReference type="Gene3D" id="2.20.70.10">
    <property type="match status" value="1"/>
</dbReference>
<feature type="compositionally biased region" description="Polar residues" evidence="4">
    <location>
        <begin position="532"/>
        <end position="547"/>
    </location>
</feature>
<feature type="compositionally biased region" description="Basic and acidic residues" evidence="4">
    <location>
        <begin position="68"/>
        <end position="77"/>
    </location>
</feature>
<dbReference type="InterPro" id="IPR001202">
    <property type="entry name" value="WW_dom"/>
</dbReference>
<evidence type="ECO:0000256" key="4">
    <source>
        <dbReference type="SAM" id="MobiDB-lite"/>
    </source>
</evidence>
<dbReference type="RefSeq" id="XP_065655112.1">
    <property type="nucleotide sequence ID" value="XM_065799040.1"/>
</dbReference>
<dbReference type="Pfam" id="PF00397">
    <property type="entry name" value="WW"/>
    <property type="match status" value="1"/>
</dbReference>
<feature type="compositionally biased region" description="Polar residues" evidence="4">
    <location>
        <begin position="444"/>
        <end position="460"/>
    </location>
</feature>
<dbReference type="InterPro" id="IPR036020">
    <property type="entry name" value="WW_dom_sf"/>
</dbReference>
<dbReference type="PANTHER" id="PTHR15911">
    <property type="entry name" value="WW DOMAIN-CONTAINING ADAPTER PROTEIN WITH COILED-COIL"/>
    <property type="match status" value="1"/>
</dbReference>
<dbReference type="PANTHER" id="PTHR15911:SF6">
    <property type="entry name" value="WW DOMAIN-CONTAINING ADAPTER PROTEIN WITH COILED-COIL"/>
    <property type="match status" value="1"/>
</dbReference>
<dbReference type="SUPFAM" id="SSF51045">
    <property type="entry name" value="WW domain"/>
    <property type="match status" value="1"/>
</dbReference>
<gene>
    <name evidence="7" type="primary">LOC100208806</name>
</gene>
<dbReference type="PROSITE" id="PS50020">
    <property type="entry name" value="WW_DOMAIN_2"/>
    <property type="match status" value="1"/>
</dbReference>
<evidence type="ECO:0000259" key="5">
    <source>
        <dbReference type="PROSITE" id="PS50020"/>
    </source>
</evidence>
<protein>
    <submittedName>
        <fullName evidence="7">GATA zinc finger domain-containing protein 14 isoform X3</fullName>
    </submittedName>
</protein>
<feature type="region of interest" description="Disordered" evidence="4">
    <location>
        <begin position="111"/>
        <end position="192"/>
    </location>
</feature>
<feature type="compositionally biased region" description="Basic and acidic residues" evidence="4">
    <location>
        <begin position="368"/>
        <end position="394"/>
    </location>
</feature>
<feature type="compositionally biased region" description="Low complexity" evidence="4">
    <location>
        <begin position="422"/>
        <end position="436"/>
    </location>
</feature>
<comment type="subcellular location">
    <subcellularLocation>
        <location evidence="1">Nucleus</location>
    </subcellularLocation>
</comment>
<dbReference type="SMART" id="SM00456">
    <property type="entry name" value="WW"/>
    <property type="match status" value="1"/>
</dbReference>
<organism evidence="6 7">
    <name type="scientific">Hydra vulgaris</name>
    <name type="common">Hydra</name>
    <name type="synonym">Hydra attenuata</name>
    <dbReference type="NCBI Taxonomy" id="6087"/>
    <lineage>
        <taxon>Eukaryota</taxon>
        <taxon>Metazoa</taxon>
        <taxon>Cnidaria</taxon>
        <taxon>Hydrozoa</taxon>
        <taxon>Hydroidolina</taxon>
        <taxon>Anthoathecata</taxon>
        <taxon>Aplanulata</taxon>
        <taxon>Hydridae</taxon>
        <taxon>Hydra</taxon>
    </lineage>
</organism>
<dbReference type="Proteomes" id="UP001652625">
    <property type="component" value="Chromosome 06"/>
</dbReference>
<evidence type="ECO:0000256" key="2">
    <source>
        <dbReference type="ARBA" id="ARBA00022853"/>
    </source>
</evidence>
<feature type="compositionally biased region" description="Polar residues" evidence="4">
    <location>
        <begin position="329"/>
        <end position="358"/>
    </location>
</feature>
<feature type="region of interest" description="Disordered" evidence="4">
    <location>
        <begin position="314"/>
        <end position="547"/>
    </location>
</feature>
<name>A0ABM4C0N9_HYDVU</name>
<feature type="compositionally biased region" description="Polar residues" evidence="4">
    <location>
        <begin position="467"/>
        <end position="486"/>
    </location>
</feature>
<feature type="compositionally biased region" description="Basic and acidic residues" evidence="4">
    <location>
        <begin position="404"/>
        <end position="414"/>
    </location>
</feature>
<feature type="compositionally biased region" description="Basic and acidic residues" evidence="4">
    <location>
        <begin position="130"/>
        <end position="175"/>
    </location>
</feature>
<keyword evidence="6" id="KW-1185">Reference proteome</keyword>
<evidence type="ECO:0000313" key="6">
    <source>
        <dbReference type="Proteomes" id="UP001652625"/>
    </source>
</evidence>
<dbReference type="PROSITE" id="PS01159">
    <property type="entry name" value="WW_DOMAIN_1"/>
    <property type="match status" value="1"/>
</dbReference>
<dbReference type="InterPro" id="IPR038867">
    <property type="entry name" value="WAC"/>
</dbReference>
<feature type="compositionally biased region" description="Basic residues" evidence="4">
    <location>
        <begin position="36"/>
        <end position="55"/>
    </location>
</feature>
<accession>A0ABM4C0N9</accession>
<evidence type="ECO:0000313" key="7">
    <source>
        <dbReference type="RefSeq" id="XP_065655112.1"/>
    </source>
</evidence>
<dbReference type="GeneID" id="100208806"/>
<dbReference type="CDD" id="cd00201">
    <property type="entry name" value="WW"/>
    <property type="match status" value="1"/>
</dbReference>
<feature type="region of interest" description="Disordered" evidence="4">
    <location>
        <begin position="1"/>
        <end position="77"/>
    </location>
</feature>
<evidence type="ECO:0000256" key="1">
    <source>
        <dbReference type="ARBA" id="ARBA00004123"/>
    </source>
</evidence>
<keyword evidence="3" id="KW-0539">Nucleus</keyword>
<reference evidence="7" key="1">
    <citation type="submission" date="2025-08" db="UniProtKB">
        <authorList>
            <consortium name="RefSeq"/>
        </authorList>
    </citation>
    <scope>IDENTIFICATION</scope>
</reference>
<sequence>MAAEARHYEKKKMTYSSRKIEEKYKQQNRSCDTSPYRHKSRSSSHFSPSRRKRPYSPKSSKQSSLYEGSKKKDRDSDIRQNFQISCDWSKHISSSGKTYYYNRITEQSQWEPPKELLQRERSGSSSQDSRGSRDSRDDEIKDTHNSRYKGSRDNRKSRETKTYSNRMNRDFRNRSGNDYSRSTNLRSDRELNGSISGFKSVGHATPSSKTSSNCSNYRTPDSTYINGCLQDISSPDTPTNDDISSILSPVTLCTPLGCSPLLNNSFSNHTLTRSLQSPLLSPNIIAVNSSDASSFLHPLQQALLLKQQVTSMSTPKDLYKSPKLPTVKHLTSSGLSPQISTARKSSKCSYSPNFSSCSTPPPPPPPKENMKESISKSESRAIDNDRNNKQDRFLRSNNFLSKTPELDNRSKNVDYSKNLDYSNNENLSSMSNLNPLRHSDHNSLKSSKYQSNLNPNNSDITPKRHSNSNNSDAPSTRHPNPNNSDVTPKRHTNQNINDVTPKRHTNQNLNDVTPKRHTNQNLNDVTPKRHLNQNSNDVSVKRQTQTNSAKAEVITFSELPSLDKYSQYLSTNKNIETIAESNSGYYGNMLEKQALACCDETQSYLQGDGCRTKFSLIISKLYAEMEDCKSEVNLARLSSLHAVAEKLESLQDLTMNLRTPRENKLINRKKQDSTVSNDIVNKVDISFIKDTTDDKKLYNENGIKIRKIEES</sequence>
<keyword evidence="2" id="KW-0156">Chromatin regulator</keyword>
<feature type="compositionally biased region" description="Polar residues" evidence="4">
    <location>
        <begin position="176"/>
        <end position="185"/>
    </location>
</feature>